<dbReference type="GO" id="GO:0000976">
    <property type="term" value="F:transcription cis-regulatory region binding"/>
    <property type="evidence" value="ECO:0007669"/>
    <property type="project" value="TreeGrafter"/>
</dbReference>
<dbReference type="InterPro" id="IPR001647">
    <property type="entry name" value="HTH_TetR"/>
</dbReference>
<protein>
    <submittedName>
        <fullName evidence="3">TetR/AcrR family transcriptional regulator</fullName>
    </submittedName>
</protein>
<organism evidence="3 4">
    <name type="scientific">Rhodococcus qingshengii</name>
    <dbReference type="NCBI Taxonomy" id="334542"/>
    <lineage>
        <taxon>Bacteria</taxon>
        <taxon>Bacillati</taxon>
        <taxon>Actinomycetota</taxon>
        <taxon>Actinomycetes</taxon>
        <taxon>Mycobacteriales</taxon>
        <taxon>Nocardiaceae</taxon>
        <taxon>Rhodococcus</taxon>
        <taxon>Rhodococcus erythropolis group</taxon>
    </lineage>
</organism>
<dbReference type="InterPro" id="IPR050109">
    <property type="entry name" value="HTH-type_TetR-like_transc_reg"/>
</dbReference>
<dbReference type="Gene3D" id="1.10.357.10">
    <property type="entry name" value="Tetracycline Repressor, domain 2"/>
    <property type="match status" value="2"/>
</dbReference>
<keyword evidence="1" id="KW-0238">DNA-binding</keyword>
<accession>A0A2A5J9D9</accession>
<dbReference type="PANTHER" id="PTHR30055:SF237">
    <property type="entry name" value="TRANSCRIPTIONAL REPRESSOR MCE3R"/>
    <property type="match status" value="1"/>
</dbReference>
<evidence type="ECO:0000256" key="2">
    <source>
        <dbReference type="SAM" id="MobiDB-lite"/>
    </source>
</evidence>
<feature type="compositionally biased region" description="Basic and acidic residues" evidence="2">
    <location>
        <begin position="1"/>
        <end position="13"/>
    </location>
</feature>
<proteinExistence type="predicted"/>
<sequence length="424" mass="46179">MQRTKAVQEKATEVEGQVPGQTRVSVRGSDPAPRTRPKNRKAQIAAAAAEAFSERGYHAVGIDEIAAKVGISGPALYRHFPTKYALFVYTVNNLTQALLDASDPAVHGNENPREQLNSTMVGVIRATIENRRRGGLYRWEGRYLVDEDREQLRVGMRTLNLRIAEPLAAVRPELDPADVELIAPAVLSVIASITGHRSALSAKQIEALILAACWSVIGVELPAAEEDGARAGASERKTGLVRTSKREVLLQEAVLLFYQRGYHDVSIEEIGAAAGINASSVYRHFASKADLLAAAFHRASDRLTMTLGSALAESETPLAAVETLAKMYVEVSFGTSELLAVYFAEIGSLPDRSRTELRNIQRLNVEEWAHLCVEARPELSIVQARFLVHAALGLVFDIGRIVHFSSENSAQARVEKLLSATLLG</sequence>
<dbReference type="GO" id="GO:0003700">
    <property type="term" value="F:DNA-binding transcription factor activity"/>
    <property type="evidence" value="ECO:0007669"/>
    <property type="project" value="TreeGrafter"/>
</dbReference>
<dbReference type="SUPFAM" id="SSF46689">
    <property type="entry name" value="Homeodomain-like"/>
    <property type="match status" value="2"/>
</dbReference>
<evidence type="ECO:0000313" key="4">
    <source>
        <dbReference type="Proteomes" id="UP000230886"/>
    </source>
</evidence>
<dbReference type="EMBL" id="NOVD01000010">
    <property type="protein sequence ID" value="PCK26200.1"/>
    <property type="molecule type" value="Genomic_DNA"/>
</dbReference>
<dbReference type="AlphaFoldDB" id="A0A2A5J9D9"/>
<dbReference type="PROSITE" id="PS50977">
    <property type="entry name" value="HTH_TETR_2"/>
    <property type="match status" value="2"/>
</dbReference>
<dbReference type="InterPro" id="IPR009057">
    <property type="entry name" value="Homeodomain-like_sf"/>
</dbReference>
<dbReference type="Gene3D" id="1.10.10.60">
    <property type="entry name" value="Homeodomain-like"/>
    <property type="match status" value="2"/>
</dbReference>
<dbReference type="PANTHER" id="PTHR30055">
    <property type="entry name" value="HTH-TYPE TRANSCRIPTIONAL REGULATOR RUTR"/>
    <property type="match status" value="1"/>
</dbReference>
<dbReference type="Proteomes" id="UP000230886">
    <property type="component" value="Unassembled WGS sequence"/>
</dbReference>
<feature type="region of interest" description="Disordered" evidence="2">
    <location>
        <begin position="1"/>
        <end position="41"/>
    </location>
</feature>
<dbReference type="Pfam" id="PF00440">
    <property type="entry name" value="TetR_N"/>
    <property type="match status" value="2"/>
</dbReference>
<reference evidence="3 4" key="1">
    <citation type="submission" date="2017-07" db="EMBL/GenBank/DDBJ databases">
        <title>Draft sequence of Rhodococcus enclensis 23b-28.</title>
        <authorList>
            <person name="Besaury L."/>
            <person name="Sancelme M."/>
            <person name="Amato P."/>
            <person name="Lallement A."/>
            <person name="Delort A.-M."/>
        </authorList>
    </citation>
    <scope>NUCLEOTIDE SEQUENCE [LARGE SCALE GENOMIC DNA]</scope>
    <source>
        <strain evidence="3 4">23b-28</strain>
    </source>
</reference>
<evidence type="ECO:0000313" key="3">
    <source>
        <dbReference type="EMBL" id="PCK26200.1"/>
    </source>
</evidence>
<name>A0A2A5J9D9_RHOSG</name>
<evidence type="ECO:0000256" key="1">
    <source>
        <dbReference type="ARBA" id="ARBA00023125"/>
    </source>
</evidence>
<dbReference type="PRINTS" id="PR00455">
    <property type="entry name" value="HTHTETR"/>
</dbReference>
<comment type="caution">
    <text evidence="3">The sequence shown here is derived from an EMBL/GenBank/DDBJ whole genome shotgun (WGS) entry which is preliminary data.</text>
</comment>
<gene>
    <name evidence="3" type="ORF">CHR55_16505</name>
</gene>